<keyword evidence="1" id="KW-0472">Membrane</keyword>
<keyword evidence="1" id="KW-1133">Transmembrane helix</keyword>
<dbReference type="RefSeq" id="WP_389361666.1">
    <property type="nucleotide sequence ID" value="NZ_JBIACK010000006.1"/>
</dbReference>
<reference evidence="2 3" key="1">
    <citation type="submission" date="2024-08" db="EMBL/GenBank/DDBJ databases">
        <title>Two novel Cytobacillus novel species.</title>
        <authorList>
            <person name="Liu G."/>
        </authorList>
    </citation>
    <scope>NUCLEOTIDE SEQUENCE [LARGE SCALE GENOMIC DNA]</scope>
    <source>
        <strain evidence="2 3">FJAT-54145</strain>
    </source>
</reference>
<feature type="transmembrane region" description="Helical" evidence="1">
    <location>
        <begin position="367"/>
        <end position="390"/>
    </location>
</feature>
<evidence type="ECO:0000313" key="2">
    <source>
        <dbReference type="EMBL" id="MFE8701697.1"/>
    </source>
</evidence>
<keyword evidence="1" id="KW-0812">Transmembrane</keyword>
<name>A0ABW6KBY9_9BACI</name>
<protein>
    <submittedName>
        <fullName evidence="2">O-antigen polymerase</fullName>
    </submittedName>
</protein>
<dbReference type="NCBIfam" id="TIGR04370">
    <property type="entry name" value="glyco_rpt_poly"/>
    <property type="match status" value="1"/>
</dbReference>
<gene>
    <name evidence="2" type="ORF">ACFYKX_13920</name>
</gene>
<sequence>MLYIIIWALVLAISIYFFQKASGSLSPLKPNLNSIIFYYSLFISSYIGSLIIALGIDDYYMINRLTHEEYRWIGFYTICSVMVFFPMIMYGVSRLIGFDSSKELNDYMKKDIVLPFKERNEFFLIFLGLSMLSLLAIAYTMLKTPKIPILEIVIGNGELSPGELRNLAQRNFGGNVLVRNIFAIALTPLLSLIAYVYAVKTDQVKWKLLFLSLFAGAVLINTYDLAKSPIFFYLIMFLLLQLYVGKLRFTAKKLAVWGVLGATVLIGMYVVIQGVTDLGSYLSYNSGPVGRLILAQIAPTFLHLNLFGESLPFLMGRGLPSTLIDLFDVEQVRSARLVMTTVFPEKVEAGTAGVLNTLFIAEAYANFGYVGIAGATIYVAILIQVVYITFLKLPKNPIFLSFFIYFTINIPRTLVGGFTDFIFNPIWTLLIGLFVGILIFIRVRIDLTAHWLRLKSRSGL</sequence>
<evidence type="ECO:0000256" key="1">
    <source>
        <dbReference type="SAM" id="Phobius"/>
    </source>
</evidence>
<proteinExistence type="predicted"/>
<feature type="transmembrane region" description="Helical" evidence="1">
    <location>
        <begin position="36"/>
        <end position="60"/>
    </location>
</feature>
<feature type="transmembrane region" description="Helical" evidence="1">
    <location>
        <begin position="122"/>
        <end position="142"/>
    </location>
</feature>
<feature type="transmembrane region" description="Helical" evidence="1">
    <location>
        <begin position="176"/>
        <end position="198"/>
    </location>
</feature>
<accession>A0ABW6KBY9</accession>
<dbReference type="Proteomes" id="UP001601059">
    <property type="component" value="Unassembled WGS sequence"/>
</dbReference>
<keyword evidence="3" id="KW-1185">Reference proteome</keyword>
<organism evidence="2 3">
    <name type="scientific">Cytobacillus spartinae</name>
    <dbReference type="NCBI Taxonomy" id="3299023"/>
    <lineage>
        <taxon>Bacteria</taxon>
        <taxon>Bacillati</taxon>
        <taxon>Bacillota</taxon>
        <taxon>Bacilli</taxon>
        <taxon>Bacillales</taxon>
        <taxon>Bacillaceae</taxon>
        <taxon>Cytobacillus</taxon>
    </lineage>
</organism>
<dbReference type="EMBL" id="JBIACK010000006">
    <property type="protein sequence ID" value="MFE8701697.1"/>
    <property type="molecule type" value="Genomic_DNA"/>
</dbReference>
<feature type="transmembrane region" description="Helical" evidence="1">
    <location>
        <begin position="255"/>
        <end position="276"/>
    </location>
</feature>
<evidence type="ECO:0000313" key="3">
    <source>
        <dbReference type="Proteomes" id="UP001601059"/>
    </source>
</evidence>
<feature type="transmembrane region" description="Helical" evidence="1">
    <location>
        <begin position="230"/>
        <end position="249"/>
    </location>
</feature>
<feature type="transmembrane region" description="Helical" evidence="1">
    <location>
        <begin position="397"/>
        <end position="414"/>
    </location>
</feature>
<feature type="transmembrane region" description="Helical" evidence="1">
    <location>
        <begin position="72"/>
        <end position="92"/>
    </location>
</feature>
<comment type="caution">
    <text evidence="2">The sequence shown here is derived from an EMBL/GenBank/DDBJ whole genome shotgun (WGS) entry which is preliminary data.</text>
</comment>
<feature type="transmembrane region" description="Helical" evidence="1">
    <location>
        <begin position="426"/>
        <end position="445"/>
    </location>
</feature>